<dbReference type="AlphaFoldDB" id="A0A927EBU9"/>
<evidence type="ECO:0000313" key="2">
    <source>
        <dbReference type="Proteomes" id="UP000619295"/>
    </source>
</evidence>
<evidence type="ECO:0000313" key="1">
    <source>
        <dbReference type="EMBL" id="MBD3848421.1"/>
    </source>
</evidence>
<dbReference type="EMBL" id="JACXWY010000018">
    <property type="protein sequence ID" value="MBD3848421.1"/>
    <property type="molecule type" value="Genomic_DNA"/>
</dbReference>
<gene>
    <name evidence="1" type="ORF">IED13_22215</name>
</gene>
<dbReference type="Proteomes" id="UP000619295">
    <property type="component" value="Unassembled WGS sequence"/>
</dbReference>
<organism evidence="1 2">
    <name type="scientific">Bosea spartocytisi</name>
    <dbReference type="NCBI Taxonomy" id="2773451"/>
    <lineage>
        <taxon>Bacteria</taxon>
        <taxon>Pseudomonadati</taxon>
        <taxon>Pseudomonadota</taxon>
        <taxon>Alphaproteobacteria</taxon>
        <taxon>Hyphomicrobiales</taxon>
        <taxon>Boseaceae</taxon>
        <taxon>Bosea</taxon>
    </lineage>
</organism>
<proteinExistence type="predicted"/>
<sequence>MAPTSRPGLGEFEEIVMGRDGFQCDTCGSASISVPGRLEQNSDVTCTKCGRILSSWDEYKRKIGSMLRETTPGRRPTISDPIDW</sequence>
<dbReference type="RefSeq" id="WP_191125501.1">
    <property type="nucleotide sequence ID" value="NZ_JACXWY010000018.1"/>
</dbReference>
<reference evidence="1" key="1">
    <citation type="submission" date="2020-09" db="EMBL/GenBank/DDBJ databases">
        <title>Bosea spartocytisi sp. nov. a root nodule endophyte of Spartocytisus supranubius in the high mountain ecosystem fo the Teide National Park (Canary Islands, Spain).</title>
        <authorList>
            <person name="Pulido-Suarez L."/>
            <person name="Peix A."/>
            <person name="Igual J.M."/>
            <person name="Socas-Perez N."/>
            <person name="Velazquez E."/>
            <person name="Flores-Felix J.D."/>
            <person name="Leon-Barrios M."/>
        </authorList>
    </citation>
    <scope>NUCLEOTIDE SEQUENCE</scope>
    <source>
        <strain evidence="1">SSUT16</strain>
    </source>
</reference>
<comment type="caution">
    <text evidence="1">The sequence shown here is derived from an EMBL/GenBank/DDBJ whole genome shotgun (WGS) entry which is preliminary data.</text>
</comment>
<name>A0A927EBU9_9HYPH</name>
<accession>A0A927EBU9</accession>
<keyword evidence="2" id="KW-1185">Reference proteome</keyword>
<protein>
    <submittedName>
        <fullName evidence="1">Uncharacterized protein</fullName>
    </submittedName>
</protein>